<dbReference type="InterPro" id="IPR050342">
    <property type="entry name" value="HMGB"/>
</dbReference>
<keyword evidence="2" id="KW-0539">Nucleus</keyword>
<evidence type="ECO:0000313" key="6">
    <source>
        <dbReference type="EMBL" id="EER07229.1"/>
    </source>
</evidence>
<dbReference type="GeneID" id="9059922"/>
<feature type="compositionally biased region" description="Basic and acidic residues" evidence="3">
    <location>
        <begin position="1"/>
        <end position="10"/>
    </location>
</feature>
<feature type="DNA-binding region" description="HMG box" evidence="2">
    <location>
        <begin position="27"/>
        <end position="97"/>
    </location>
</feature>
<evidence type="ECO:0000313" key="5">
    <source>
        <dbReference type="EMBL" id="EER03403.1"/>
    </source>
</evidence>
<dbReference type="OrthoDB" id="1919336at2759"/>
<evidence type="ECO:0000259" key="4">
    <source>
        <dbReference type="PROSITE" id="PS50118"/>
    </source>
</evidence>
<dbReference type="SMART" id="SM00398">
    <property type="entry name" value="HMG"/>
    <property type="match status" value="1"/>
</dbReference>
<dbReference type="InterPro" id="IPR036910">
    <property type="entry name" value="HMG_box_dom_sf"/>
</dbReference>
<dbReference type="FunCoup" id="C5L6W7">
    <property type="interactions" value="333"/>
</dbReference>
<protein>
    <submittedName>
        <fullName evidence="6">Nonhistone chromosomal protein, putative</fullName>
    </submittedName>
</protein>
<sequence>MTPKKDVSKVRKERKKTSKKDAGKPKVKRALTPYFMFAQENREKVKLEFGFENRQLGDIAKKLGEKWKNLSDEEKAHYVKLSEDDKKRYEREKKELEAREESSS</sequence>
<dbReference type="Pfam" id="PF00505">
    <property type="entry name" value="HMG_box"/>
    <property type="match status" value="1"/>
</dbReference>
<dbReference type="Gene3D" id="1.10.30.10">
    <property type="entry name" value="High mobility group box domain"/>
    <property type="match status" value="1"/>
</dbReference>
<feature type="region of interest" description="Disordered" evidence="3">
    <location>
        <begin position="1"/>
        <end position="25"/>
    </location>
</feature>
<evidence type="ECO:0000256" key="2">
    <source>
        <dbReference type="PROSITE-ProRule" id="PRU00267"/>
    </source>
</evidence>
<evidence type="ECO:0000256" key="3">
    <source>
        <dbReference type="SAM" id="MobiDB-lite"/>
    </source>
</evidence>
<dbReference type="RefSeq" id="XP_002771587.1">
    <property type="nucleotide sequence ID" value="XM_002771541.1"/>
</dbReference>
<dbReference type="PANTHER" id="PTHR48112">
    <property type="entry name" value="HIGH MOBILITY GROUP PROTEIN DSP1"/>
    <property type="match status" value="1"/>
</dbReference>
<dbReference type="Proteomes" id="UP000007800">
    <property type="component" value="Unassembled WGS sequence"/>
</dbReference>
<evidence type="ECO:0000256" key="1">
    <source>
        <dbReference type="ARBA" id="ARBA00023125"/>
    </source>
</evidence>
<dbReference type="GO" id="GO:0005634">
    <property type="term" value="C:nucleus"/>
    <property type="evidence" value="ECO:0007669"/>
    <property type="project" value="UniProtKB-UniRule"/>
</dbReference>
<gene>
    <name evidence="5" type="ORF">Pmar_PMAR014619</name>
    <name evidence="6" type="ORF">Pmar_PMAR020388</name>
</gene>
<dbReference type="GeneID" id="9047566"/>
<dbReference type="SUPFAM" id="SSF47095">
    <property type="entry name" value="HMG-box"/>
    <property type="match status" value="1"/>
</dbReference>
<dbReference type="EMBL" id="GG679899">
    <property type="protein sequence ID" value="EER07229.1"/>
    <property type="molecule type" value="Genomic_DNA"/>
</dbReference>
<keyword evidence="7" id="KW-1185">Reference proteome</keyword>
<organism evidence="7">
    <name type="scientific">Perkinsus marinus (strain ATCC 50983 / TXsc)</name>
    <dbReference type="NCBI Taxonomy" id="423536"/>
    <lineage>
        <taxon>Eukaryota</taxon>
        <taxon>Sar</taxon>
        <taxon>Alveolata</taxon>
        <taxon>Perkinsozoa</taxon>
        <taxon>Perkinsea</taxon>
        <taxon>Perkinsida</taxon>
        <taxon>Perkinsidae</taxon>
        <taxon>Perkinsus</taxon>
    </lineage>
</organism>
<accession>C5L6W7</accession>
<dbReference type="AlphaFoldDB" id="C5L6W7"/>
<proteinExistence type="predicted"/>
<keyword evidence="1 2" id="KW-0238">DNA-binding</keyword>
<dbReference type="GO" id="GO:0003677">
    <property type="term" value="F:DNA binding"/>
    <property type="evidence" value="ECO:0007669"/>
    <property type="project" value="UniProtKB-UniRule"/>
</dbReference>
<reference evidence="6 7" key="1">
    <citation type="submission" date="2008-07" db="EMBL/GenBank/DDBJ databases">
        <authorList>
            <person name="El-Sayed N."/>
            <person name="Caler E."/>
            <person name="Inman J."/>
            <person name="Amedeo P."/>
            <person name="Hass B."/>
            <person name="Wortman J."/>
        </authorList>
    </citation>
    <scope>NUCLEOTIDE SEQUENCE [LARGE SCALE GENOMIC DNA]</scope>
    <source>
        <strain evidence="6">ATCC 50983</strain>
        <strain evidence="7">ATCC 50983 / TXsc</strain>
    </source>
</reference>
<dbReference type="InterPro" id="IPR009071">
    <property type="entry name" value="HMG_box_dom"/>
</dbReference>
<dbReference type="EMBL" id="GG682243">
    <property type="protein sequence ID" value="EER03403.1"/>
    <property type="molecule type" value="Genomic_DNA"/>
</dbReference>
<name>C5L6W7_PERM5</name>
<dbReference type="OMA" id="NAYFHYA"/>
<dbReference type="PROSITE" id="PS50118">
    <property type="entry name" value="HMG_BOX_2"/>
    <property type="match status" value="1"/>
</dbReference>
<dbReference type="RefSeq" id="XP_002775413.1">
    <property type="nucleotide sequence ID" value="XM_002775367.1"/>
</dbReference>
<feature type="domain" description="HMG box" evidence="4">
    <location>
        <begin position="27"/>
        <end position="97"/>
    </location>
</feature>
<evidence type="ECO:0000313" key="7">
    <source>
        <dbReference type="Proteomes" id="UP000007800"/>
    </source>
</evidence>